<feature type="signal peptide" evidence="1">
    <location>
        <begin position="1"/>
        <end position="18"/>
    </location>
</feature>
<keyword evidence="4" id="KW-1185">Reference proteome</keyword>
<dbReference type="InterPro" id="IPR029058">
    <property type="entry name" value="AB_hydrolase_fold"/>
</dbReference>
<sequence>MRFTTLSAAVALTARVSSAPVTQTNATQAAFVDIPAGYMKGFKNPSVQSSVGGKAVCISGTVDVTASANNVHINHPGFTNQIEVTEFLDEAFQVNSTLLERFIGGRNHVSGSYGIYSQLCFPHGMVNATTIQFLIHGGGFDRSYWNAAPGYSYVDYAAEQGYMTFLYDRLGTGLSDHPDPLQTVQWGLQVEVAHELITLLRTGSLAGLTFKHVVGVGHSLGSFQTNGVTTQHPDDLDAAVLTGFSPDTSGSSIALAGVDLTIAAQNQPFRFSELPGSYLTSNSIGGTQYYFFRAPGFDPAMLRFAEATKQTVTFAELFTSAATVSSNFTGPIDVVNGENDLPNCHGNCLVPYNKAAEAKEAYYPAASNGSSWYLSSESGHGLNFHYSASAAYEHIHNFIKANGF</sequence>
<accession>A0A6A5ZGQ8</accession>
<dbReference type="SUPFAM" id="SSF53474">
    <property type="entry name" value="alpha/beta-Hydrolases"/>
    <property type="match status" value="1"/>
</dbReference>
<dbReference type="EMBL" id="ML977316">
    <property type="protein sequence ID" value="KAF2118700.1"/>
    <property type="molecule type" value="Genomic_DNA"/>
</dbReference>
<dbReference type="Gene3D" id="3.40.50.1820">
    <property type="entry name" value="alpha/beta hydrolase"/>
    <property type="match status" value="1"/>
</dbReference>
<protein>
    <submittedName>
        <fullName evidence="3">Alpha/Beta hydrolase protein</fullName>
    </submittedName>
</protein>
<keyword evidence="1" id="KW-0732">Signal</keyword>
<dbReference type="Pfam" id="PF12697">
    <property type="entry name" value="Abhydrolase_6"/>
    <property type="match status" value="1"/>
</dbReference>
<evidence type="ECO:0000313" key="3">
    <source>
        <dbReference type="EMBL" id="KAF2118700.1"/>
    </source>
</evidence>
<evidence type="ECO:0000256" key="1">
    <source>
        <dbReference type="SAM" id="SignalP"/>
    </source>
</evidence>
<feature type="chain" id="PRO_5025531786" evidence="1">
    <location>
        <begin position="19"/>
        <end position="404"/>
    </location>
</feature>
<feature type="domain" description="AB hydrolase-1" evidence="2">
    <location>
        <begin position="134"/>
        <end position="300"/>
    </location>
</feature>
<dbReference type="InterPro" id="IPR000073">
    <property type="entry name" value="AB_hydrolase_1"/>
</dbReference>
<reference evidence="3" key="1">
    <citation type="journal article" date="2020" name="Stud. Mycol.">
        <title>101 Dothideomycetes genomes: a test case for predicting lifestyles and emergence of pathogens.</title>
        <authorList>
            <person name="Haridas S."/>
            <person name="Albert R."/>
            <person name="Binder M."/>
            <person name="Bloem J."/>
            <person name="Labutti K."/>
            <person name="Salamov A."/>
            <person name="Andreopoulos B."/>
            <person name="Baker S."/>
            <person name="Barry K."/>
            <person name="Bills G."/>
            <person name="Bluhm B."/>
            <person name="Cannon C."/>
            <person name="Castanera R."/>
            <person name="Culley D."/>
            <person name="Daum C."/>
            <person name="Ezra D."/>
            <person name="Gonzalez J."/>
            <person name="Henrissat B."/>
            <person name="Kuo A."/>
            <person name="Liang C."/>
            <person name="Lipzen A."/>
            <person name="Lutzoni F."/>
            <person name="Magnuson J."/>
            <person name="Mondo S."/>
            <person name="Nolan M."/>
            <person name="Ohm R."/>
            <person name="Pangilinan J."/>
            <person name="Park H.-J."/>
            <person name="Ramirez L."/>
            <person name="Alfaro M."/>
            <person name="Sun H."/>
            <person name="Tritt A."/>
            <person name="Yoshinaga Y."/>
            <person name="Zwiers L.-H."/>
            <person name="Turgeon B."/>
            <person name="Goodwin S."/>
            <person name="Spatafora J."/>
            <person name="Crous P."/>
            <person name="Grigoriev I."/>
        </authorList>
    </citation>
    <scope>NUCLEOTIDE SEQUENCE</scope>
    <source>
        <strain evidence="3">CBS 627.86</strain>
    </source>
</reference>
<evidence type="ECO:0000259" key="2">
    <source>
        <dbReference type="Pfam" id="PF12697"/>
    </source>
</evidence>
<dbReference type="OrthoDB" id="190201at2759"/>
<dbReference type="GO" id="GO:0016787">
    <property type="term" value="F:hydrolase activity"/>
    <property type="evidence" value="ECO:0007669"/>
    <property type="project" value="UniProtKB-KW"/>
</dbReference>
<organism evidence="3 4">
    <name type="scientific">Lophiotrema nucula</name>
    <dbReference type="NCBI Taxonomy" id="690887"/>
    <lineage>
        <taxon>Eukaryota</taxon>
        <taxon>Fungi</taxon>
        <taxon>Dikarya</taxon>
        <taxon>Ascomycota</taxon>
        <taxon>Pezizomycotina</taxon>
        <taxon>Dothideomycetes</taxon>
        <taxon>Pleosporomycetidae</taxon>
        <taxon>Pleosporales</taxon>
        <taxon>Lophiotremataceae</taxon>
        <taxon>Lophiotrema</taxon>
    </lineage>
</organism>
<dbReference type="Proteomes" id="UP000799770">
    <property type="component" value="Unassembled WGS sequence"/>
</dbReference>
<name>A0A6A5ZGQ8_9PLEO</name>
<keyword evidence="3" id="KW-0378">Hydrolase</keyword>
<evidence type="ECO:0000313" key="4">
    <source>
        <dbReference type="Proteomes" id="UP000799770"/>
    </source>
</evidence>
<gene>
    <name evidence="3" type="ORF">BDV96DRAFT_684378</name>
</gene>
<dbReference type="AlphaFoldDB" id="A0A6A5ZGQ8"/>
<proteinExistence type="predicted"/>